<name>A0A9P4XK64_9HYPO</name>
<proteinExistence type="predicted"/>
<reference evidence="1 2" key="1">
    <citation type="submission" date="2018-06" db="EMBL/GenBank/DDBJ databases">
        <title>Genome analysis of cellulolytic fungus Trichoderma lentiforme CFAM-422.</title>
        <authorList>
            <person name="Steindorff A.S."/>
            <person name="Formighieri E.F."/>
            <person name="Midorikawa G.E.O."/>
            <person name="Tamietti M.S."/>
            <person name="Ramos E.Z."/>
            <person name="Silva A.S."/>
            <person name="Bon E.P.S."/>
            <person name="Mendes T.D."/>
            <person name="Damaso M.C.T."/>
            <person name="Favaro L.C.L."/>
        </authorList>
    </citation>
    <scope>NUCLEOTIDE SEQUENCE [LARGE SCALE GENOMIC DNA]</scope>
    <source>
        <strain evidence="1 2">CFAM-422</strain>
    </source>
</reference>
<dbReference type="AlphaFoldDB" id="A0A9P4XK64"/>
<comment type="caution">
    <text evidence="1">The sequence shown here is derived from an EMBL/GenBank/DDBJ whole genome shotgun (WGS) entry which is preliminary data.</text>
</comment>
<organism evidence="1 2">
    <name type="scientific">Trichoderma lentiforme</name>
    <dbReference type="NCBI Taxonomy" id="1567552"/>
    <lineage>
        <taxon>Eukaryota</taxon>
        <taxon>Fungi</taxon>
        <taxon>Dikarya</taxon>
        <taxon>Ascomycota</taxon>
        <taxon>Pezizomycotina</taxon>
        <taxon>Sordariomycetes</taxon>
        <taxon>Hypocreomycetidae</taxon>
        <taxon>Hypocreales</taxon>
        <taxon>Hypocreaceae</taxon>
        <taxon>Trichoderma</taxon>
    </lineage>
</organism>
<dbReference type="Proteomes" id="UP000801864">
    <property type="component" value="Unassembled WGS sequence"/>
</dbReference>
<evidence type="ECO:0000313" key="1">
    <source>
        <dbReference type="EMBL" id="KAF3074098.1"/>
    </source>
</evidence>
<sequence length="89" mass="9770">MQRVTSGAPCFRTEASSSLEKFLALVLRYVPQQATKPVQGHLADQLVDFGRPFTSPEPTHEQQVLLRKTTTGDSLLSSISLDIAQLEVS</sequence>
<evidence type="ECO:0000313" key="2">
    <source>
        <dbReference type="Proteomes" id="UP000801864"/>
    </source>
</evidence>
<gene>
    <name evidence="1" type="ORF">CFAM422_003282</name>
</gene>
<keyword evidence="2" id="KW-1185">Reference proteome</keyword>
<protein>
    <submittedName>
        <fullName evidence="1">Uncharacterized protein</fullName>
    </submittedName>
</protein>
<dbReference type="EMBL" id="QLNT01000005">
    <property type="protein sequence ID" value="KAF3074098.1"/>
    <property type="molecule type" value="Genomic_DNA"/>
</dbReference>
<accession>A0A9P4XK64</accession>